<proteinExistence type="predicted"/>
<dbReference type="InterPro" id="IPR037026">
    <property type="entry name" value="Vgr_OB-fold_dom_sf"/>
</dbReference>
<accession>A0A1G6KPB8</accession>
<dbReference type="Gene3D" id="2.30.110.50">
    <property type="match status" value="1"/>
</dbReference>
<dbReference type="Proteomes" id="UP000198757">
    <property type="component" value="Unassembled WGS sequence"/>
</dbReference>
<dbReference type="OrthoDB" id="727155at2"/>
<keyword evidence="3" id="KW-1185">Reference proteome</keyword>
<dbReference type="AlphaFoldDB" id="A0A1G6KPB8"/>
<dbReference type="RefSeq" id="WP_090388692.1">
    <property type="nucleotide sequence ID" value="NZ_FMZO01000002.1"/>
</dbReference>
<evidence type="ECO:0000313" key="3">
    <source>
        <dbReference type="Proteomes" id="UP000198757"/>
    </source>
</evidence>
<dbReference type="NCBIfam" id="TIGR01646">
    <property type="entry name" value="vgr_GE"/>
    <property type="match status" value="1"/>
</dbReference>
<feature type="domain" description="Gp5/Type VI secretion system Vgr protein OB-fold" evidence="1">
    <location>
        <begin position="366"/>
        <end position="439"/>
    </location>
</feature>
<dbReference type="SUPFAM" id="SSF69255">
    <property type="entry name" value="gp5 N-terminal domain-like"/>
    <property type="match status" value="1"/>
</dbReference>
<protein>
    <submittedName>
        <fullName evidence="2">Rhs element Vgr protein</fullName>
    </submittedName>
</protein>
<dbReference type="EMBL" id="FMZO01000002">
    <property type="protein sequence ID" value="SDC32942.1"/>
    <property type="molecule type" value="Genomic_DNA"/>
</dbReference>
<reference evidence="3" key="1">
    <citation type="submission" date="2016-10" db="EMBL/GenBank/DDBJ databases">
        <authorList>
            <person name="Varghese N."/>
            <person name="Submissions S."/>
        </authorList>
    </citation>
    <scope>NUCLEOTIDE SEQUENCE [LARGE SCALE GENOMIC DNA]</scope>
    <source>
        <strain evidence="3">DSM 25811 / CCM 8410 / LMG 26954 / E90</strain>
    </source>
</reference>
<name>A0A1G6KPB8_NIADE</name>
<sequence>MAQLTQPVFSINGKPIAQFTTFSLNQAIFEHHHFTLVCPAQTIDGKAGIFSASKDMIGATFGARITGVGTKSDLMFNGIVTGVETARFAGHHGDVVITGYSPTIILDGGPHCKSWEKKAIKNIAQDVLKFFPQNLLEPRIHPLYGETLAYTVQYKETAWQFLQRLTGTYGEWLFWDGRSLQVGQPADNTKASLVYGSHLSSFNVALQARPTQMQMMAWDYMNSQTYTSEPVDIEQKAGLNPWGTQVYKAGQAIYSTQPKLWNNQFLTNKKQQDDVLNMRSAMESSRMVRFNGQSGHPGVALGGKVEVKGNNVFSSQTEGYGDYLVIAVHHQVDARGNYENQFEAVPASIKVPPVASPPEPNCETQSAIVTDNNDFNGLGRIRVKFHWMNGAEKSPWIRVTTPHAGGGKGMFLIPEVGEEVIVGFEGDSATKPYVIGAVYHGQAKNSFGNAGNDVKTFQSRSGSKMVFNDKDGSALVSDQGGNSTMMDGAGNIITSSQESIKLSCGAASIELKKDGTVTIRGKDINTFATNDVMTGAQKNITIGAQEKFAAGGMKEAGLSSMQTVNVSGLTEVTIAGQKLKAGGAAETIINGGKINMGSAGDVSVSGALIKMNS</sequence>
<dbReference type="Pfam" id="PF05954">
    <property type="entry name" value="Phage_GPD"/>
    <property type="match status" value="1"/>
</dbReference>
<organism evidence="2 3">
    <name type="scientific">Niabella drilacis (strain DSM 25811 / CCM 8410 / CCUG 62505 / LMG 26954 / E90)</name>
    <dbReference type="NCBI Taxonomy" id="1285928"/>
    <lineage>
        <taxon>Bacteria</taxon>
        <taxon>Pseudomonadati</taxon>
        <taxon>Bacteroidota</taxon>
        <taxon>Chitinophagia</taxon>
        <taxon>Chitinophagales</taxon>
        <taxon>Chitinophagaceae</taxon>
        <taxon>Niabella</taxon>
    </lineage>
</organism>
<dbReference type="Pfam" id="PF04717">
    <property type="entry name" value="Phage_base_V"/>
    <property type="match status" value="1"/>
</dbReference>
<dbReference type="Gene3D" id="2.40.50.230">
    <property type="entry name" value="Gp5 N-terminal domain"/>
    <property type="match status" value="1"/>
</dbReference>
<dbReference type="InterPro" id="IPR006531">
    <property type="entry name" value="Gp5/Vgr_OB"/>
</dbReference>
<dbReference type="InterPro" id="IPR006533">
    <property type="entry name" value="T6SS_Vgr_RhsGE"/>
</dbReference>
<gene>
    <name evidence="2" type="ORF">SAMN04487894_10254</name>
</gene>
<dbReference type="SUPFAM" id="SSF69279">
    <property type="entry name" value="Phage tail proteins"/>
    <property type="match status" value="2"/>
</dbReference>
<dbReference type="Gene3D" id="3.55.50.10">
    <property type="entry name" value="Baseplate protein-like domains"/>
    <property type="match status" value="1"/>
</dbReference>
<evidence type="ECO:0000259" key="1">
    <source>
        <dbReference type="Pfam" id="PF04717"/>
    </source>
</evidence>
<dbReference type="Gene3D" id="4.10.220.110">
    <property type="match status" value="1"/>
</dbReference>
<evidence type="ECO:0000313" key="2">
    <source>
        <dbReference type="EMBL" id="SDC32942.1"/>
    </source>
</evidence>
<dbReference type="STRING" id="1285928.SAMN04487894_10254"/>